<dbReference type="GO" id="GO:0003735">
    <property type="term" value="F:structural constituent of ribosome"/>
    <property type="evidence" value="ECO:0007669"/>
    <property type="project" value="InterPro"/>
</dbReference>
<dbReference type="GO" id="GO:0015935">
    <property type="term" value="C:small ribosomal subunit"/>
    <property type="evidence" value="ECO:0007669"/>
    <property type="project" value="TreeGrafter"/>
</dbReference>
<accession>A0A7S6TCQ6</accession>
<gene>
    <name evidence="4" type="primary">rps16</name>
    <name evidence="4" type="ORF">SpumellaPt_p032</name>
</gene>
<evidence type="ECO:0000256" key="3">
    <source>
        <dbReference type="ARBA" id="ARBA00023274"/>
    </source>
</evidence>
<keyword evidence="2 4" id="KW-0689">Ribosomal protein</keyword>
<dbReference type="PANTHER" id="PTHR12919:SF20">
    <property type="entry name" value="SMALL RIBOSOMAL SUBUNIT PROTEIN BS16M"/>
    <property type="match status" value="1"/>
</dbReference>
<sequence length="76" mass="8933">MLKIRLKRNGRQHMPIYAIVLMESLTRREGKSIAELGYYEPATKRIEINKMELQKRLSQGARPTKTVRHLIEKILS</sequence>
<dbReference type="Gene3D" id="3.30.1320.10">
    <property type="match status" value="1"/>
</dbReference>
<dbReference type="InterPro" id="IPR020592">
    <property type="entry name" value="Ribosomal_bS16_CS"/>
</dbReference>
<dbReference type="NCBIfam" id="TIGR00002">
    <property type="entry name" value="S16"/>
    <property type="match status" value="1"/>
</dbReference>
<evidence type="ECO:0000256" key="2">
    <source>
        <dbReference type="ARBA" id="ARBA00022980"/>
    </source>
</evidence>
<keyword evidence="4" id="KW-0934">Plastid</keyword>
<dbReference type="PROSITE" id="PS00732">
    <property type="entry name" value="RIBOSOMAL_S16"/>
    <property type="match status" value="1"/>
</dbReference>
<dbReference type="GO" id="GO:0005737">
    <property type="term" value="C:cytoplasm"/>
    <property type="evidence" value="ECO:0007669"/>
    <property type="project" value="UniProtKB-ARBA"/>
</dbReference>
<dbReference type="InterPro" id="IPR000307">
    <property type="entry name" value="Ribosomal_bS16"/>
</dbReference>
<dbReference type="EMBL" id="MN935479">
    <property type="protein sequence ID" value="QOU10730.1"/>
    <property type="molecule type" value="Genomic_DNA"/>
</dbReference>
<comment type="similarity">
    <text evidence="1">Belongs to the bacterial ribosomal protein bS16 family.</text>
</comment>
<dbReference type="AlphaFoldDB" id="A0A7S6TCQ6"/>
<organism evidence="4">
    <name type="scientific">Spumella sp. Baekdong012001B8</name>
    <dbReference type="NCBI Taxonomy" id="2782410"/>
    <lineage>
        <taxon>Eukaryota</taxon>
        <taxon>Sar</taxon>
        <taxon>Stramenopiles</taxon>
        <taxon>Ochrophyta</taxon>
        <taxon>Chrysophyceae</taxon>
        <taxon>Chromulinales</taxon>
        <taxon>Chromulinaceae</taxon>
        <taxon>Spumella</taxon>
    </lineage>
</organism>
<dbReference type="HAMAP" id="MF_00385">
    <property type="entry name" value="Ribosomal_bS16"/>
    <property type="match status" value="1"/>
</dbReference>
<dbReference type="SUPFAM" id="SSF54565">
    <property type="entry name" value="Ribosomal protein S16"/>
    <property type="match status" value="1"/>
</dbReference>
<reference evidence="4" key="1">
    <citation type="journal article" date="2020" name="Front. Plant Sci.">
        <title>Comparative Plastid Genomics of Non-Photosynthetic Chrysophytes: Genome Reduction and Compaction.</title>
        <authorList>
            <person name="Kim J.I."/>
            <person name="Jeong M."/>
            <person name="Archibald J.M."/>
            <person name="Shin W."/>
        </authorList>
    </citation>
    <scope>NUCLEOTIDE SEQUENCE</scope>
    <source>
        <strain evidence="4">Baekdong012001B8</strain>
    </source>
</reference>
<evidence type="ECO:0000256" key="1">
    <source>
        <dbReference type="ARBA" id="ARBA00006668"/>
    </source>
</evidence>
<proteinExistence type="inferred from homology"/>
<protein>
    <submittedName>
        <fullName evidence="4">Ribosomal protein S16</fullName>
    </submittedName>
</protein>
<dbReference type="InterPro" id="IPR023803">
    <property type="entry name" value="Ribosomal_bS16_dom_sf"/>
</dbReference>
<dbReference type="PANTHER" id="PTHR12919">
    <property type="entry name" value="30S RIBOSOMAL PROTEIN S16"/>
    <property type="match status" value="1"/>
</dbReference>
<evidence type="ECO:0000313" key="4">
    <source>
        <dbReference type="EMBL" id="QOU10730.1"/>
    </source>
</evidence>
<keyword evidence="3" id="KW-0687">Ribonucleoprotein</keyword>
<name>A0A7S6TCQ6_9STRA</name>
<geneLocation type="plastid" evidence="4"/>
<dbReference type="GO" id="GO:0006412">
    <property type="term" value="P:translation"/>
    <property type="evidence" value="ECO:0007669"/>
    <property type="project" value="InterPro"/>
</dbReference>
<dbReference type="Pfam" id="PF00886">
    <property type="entry name" value="Ribosomal_S16"/>
    <property type="match status" value="1"/>
</dbReference>